<evidence type="ECO:0000313" key="1">
    <source>
        <dbReference type="EMBL" id="MFC4131182.1"/>
    </source>
</evidence>
<reference evidence="2" key="1">
    <citation type="journal article" date="2019" name="Int. J. Syst. Evol. Microbiol.">
        <title>The Global Catalogue of Microorganisms (GCM) 10K type strain sequencing project: providing services to taxonomists for standard genome sequencing and annotation.</title>
        <authorList>
            <consortium name="The Broad Institute Genomics Platform"/>
            <consortium name="The Broad Institute Genome Sequencing Center for Infectious Disease"/>
            <person name="Wu L."/>
            <person name="Ma J."/>
        </authorList>
    </citation>
    <scope>NUCLEOTIDE SEQUENCE [LARGE SCALE GENOMIC DNA]</scope>
    <source>
        <strain evidence="2">CGMCC 4.7289</strain>
    </source>
</reference>
<dbReference type="Proteomes" id="UP001595816">
    <property type="component" value="Unassembled WGS sequence"/>
</dbReference>
<dbReference type="RefSeq" id="WP_253754468.1">
    <property type="nucleotide sequence ID" value="NZ_JAMZDZ010000001.1"/>
</dbReference>
<comment type="caution">
    <text evidence="1">The sequence shown here is derived from an EMBL/GenBank/DDBJ whole genome shotgun (WGS) entry which is preliminary data.</text>
</comment>
<name>A0ABV8LJQ1_9ACTN</name>
<evidence type="ECO:0000313" key="2">
    <source>
        <dbReference type="Proteomes" id="UP001595816"/>
    </source>
</evidence>
<organism evidence="1 2">
    <name type="scientific">Hamadaea flava</name>
    <dbReference type="NCBI Taxonomy" id="1742688"/>
    <lineage>
        <taxon>Bacteria</taxon>
        <taxon>Bacillati</taxon>
        <taxon>Actinomycetota</taxon>
        <taxon>Actinomycetes</taxon>
        <taxon>Micromonosporales</taxon>
        <taxon>Micromonosporaceae</taxon>
        <taxon>Hamadaea</taxon>
    </lineage>
</organism>
<evidence type="ECO:0008006" key="3">
    <source>
        <dbReference type="Google" id="ProtNLM"/>
    </source>
</evidence>
<sequence length="107" mass="11375">MSLSLVVVAHVLAADVAADLTGWYARYAAAIAENNARDLEEAEVEAKSILTDVANALSRQQTCLALPRACLKLVIGRRLDDADLHRLAVAVEHSTIPEALATIAGEL</sequence>
<accession>A0ABV8LJQ1</accession>
<gene>
    <name evidence="1" type="ORF">ACFOZ4_11260</name>
</gene>
<keyword evidence="2" id="KW-1185">Reference proteome</keyword>
<protein>
    <recommendedName>
        <fullName evidence="3">ANTAR domain-containing protein</fullName>
    </recommendedName>
</protein>
<proteinExistence type="predicted"/>
<dbReference type="EMBL" id="JBHSAY010000006">
    <property type="protein sequence ID" value="MFC4131182.1"/>
    <property type="molecule type" value="Genomic_DNA"/>
</dbReference>